<dbReference type="SUPFAM" id="SSF56672">
    <property type="entry name" value="DNA/RNA polymerases"/>
    <property type="match status" value="1"/>
</dbReference>
<protein>
    <recommendedName>
        <fullName evidence="1">RNA-directed DNA polymerase</fullName>
        <ecNumber evidence="1">2.7.7.49</ecNumber>
    </recommendedName>
</protein>
<dbReference type="Pfam" id="PF17919">
    <property type="entry name" value="RT_RNaseH_2"/>
    <property type="match status" value="1"/>
</dbReference>
<dbReference type="Pfam" id="PF00078">
    <property type="entry name" value="RVT_1"/>
    <property type="match status" value="1"/>
</dbReference>
<dbReference type="FunFam" id="3.30.420.10:FF:000032">
    <property type="entry name" value="Retrovirus-related Pol polyprotein from transposon 297-like Protein"/>
    <property type="match status" value="1"/>
</dbReference>
<dbReference type="EMBL" id="CADCXU010031191">
    <property type="protein sequence ID" value="CAB0017324.1"/>
    <property type="molecule type" value="Genomic_DNA"/>
</dbReference>
<keyword evidence="6" id="KW-0255">Endonuclease</keyword>
<name>A0A6H5HKM1_9HEMI</name>
<dbReference type="InterPro" id="IPR050951">
    <property type="entry name" value="Retrovirus_Pol_polyprotein"/>
</dbReference>
<evidence type="ECO:0000256" key="9">
    <source>
        <dbReference type="ARBA" id="ARBA00023268"/>
    </source>
</evidence>
<dbReference type="GO" id="GO:0042575">
    <property type="term" value="C:DNA polymerase complex"/>
    <property type="evidence" value="ECO:0007669"/>
    <property type="project" value="UniProtKB-ARBA"/>
</dbReference>
<dbReference type="FunFam" id="3.10.20.370:FF:000001">
    <property type="entry name" value="Retrovirus-related Pol polyprotein from transposon 17.6-like protein"/>
    <property type="match status" value="1"/>
</dbReference>
<dbReference type="InterPro" id="IPR001584">
    <property type="entry name" value="Integrase_cat-core"/>
</dbReference>
<dbReference type="Gene3D" id="3.30.420.10">
    <property type="entry name" value="Ribonuclease H-like superfamily/Ribonuclease H"/>
    <property type="match status" value="1"/>
</dbReference>
<keyword evidence="3" id="KW-0808">Transferase</keyword>
<dbReference type="CDD" id="cd09274">
    <property type="entry name" value="RNase_HI_RT_Ty3"/>
    <property type="match status" value="1"/>
</dbReference>
<dbReference type="Pfam" id="PF17921">
    <property type="entry name" value="Integrase_H2C2"/>
    <property type="match status" value="1"/>
</dbReference>
<dbReference type="EC" id="2.7.7.49" evidence="1"/>
<keyword evidence="4" id="KW-0548">Nucleotidyltransferase</keyword>
<dbReference type="PROSITE" id="PS50994">
    <property type="entry name" value="INTEGRASE"/>
    <property type="match status" value="1"/>
</dbReference>
<sequence length="1080" mass="122821">MPKKQINEEGEVNTFAIAQRLPPFWKMDPELWFLQADTIFNTASKGISSKCKFDATISRLDYDVLKLASDLVKWPPSNPYEELKKRLTAAFGESESQRIHKLLEDKQLGDQRPSHFLREIKRLAGTLASEELIKSLWLKGLPERIKDIVAASAEDDLEKLAQVADRVIDAKTPALQIYAQECGASAKTTDIEELVQRLTEEVAALKTEMRSRQRSPERRVVGDDWCSNLLKKYPGITRPSAIVKPIKHDVKHVIETKGRPVVSRARRLNPDLYNEVKKEFQHMVQEGICRPSKSPWSTPLHVVRKKDGTIRPCGDYRQLNAQTLPDRYAIPNLLDFTNNLHGKTVFSTVDLKKAYHQIPIAEEDIPKTAIVTPFGLYEFSRMCFGLRNAAQTFQRFINNIFCDLPYVFVYIDDILISSVDEEEHKRQLEEVFRRLDSAGITINLNKCHFVKREVDFLGYHLNSNGISPLSTKIDAILNFPRPSTVHELRRFLGMVNFYRRCIPGAADIQSSLNRLLQGSKKKDKTRIEWSDVTTHAFEKCKEALKKAVELMHPKPGTQLALACDASDTGMGAALQQREGTTWKPLGFFSKAFTDSQKKFSAYDRELLAIYQALRHFKFLVEGRQLTIFTDHKPLSYALTQKSDMMTPKRIRYLNFISQYSTDIQHIAGNENPVADALSRVDELSLTEGLGAILDAQSGDDEMKHLLENENLKLRFVKVPGLENPLLCDYSTTKPRPYLPKRIRQSFFERLHGLSHPGIRGTRKLIASRYFWPKMNTDLALWARSCIACQRAKIQRHTVTPPANFGLAGRFEHVHLDIVGPLPSSEGNRYLLTAIDRFSRWPEAFPLADITTETVAQRFYEGWICRFGSPLRLTTDQGRQFESNLFTALLKLTGTERCRSTAYHPQTNGCVERWHRTLKAALKAHLASESWTKVLPTVLLGLRAAIRDDGNFSPANFVYGQSLRLPGEFLEPSSQLMEEGTLQQFQRVMADLRPSKFRSSGRPCFQHNTLEKATHVFLREDLAQKPLVPPYSGPYKVMDRNGKTFKLELPNRTVVVSADRLKPAFVLSQDGAAPSVTPVTP</sequence>
<organism evidence="13 14">
    <name type="scientific">Nesidiocoris tenuis</name>
    <dbReference type="NCBI Taxonomy" id="355587"/>
    <lineage>
        <taxon>Eukaryota</taxon>
        <taxon>Metazoa</taxon>
        <taxon>Ecdysozoa</taxon>
        <taxon>Arthropoda</taxon>
        <taxon>Hexapoda</taxon>
        <taxon>Insecta</taxon>
        <taxon>Pterygota</taxon>
        <taxon>Neoptera</taxon>
        <taxon>Paraneoptera</taxon>
        <taxon>Hemiptera</taxon>
        <taxon>Heteroptera</taxon>
        <taxon>Panheteroptera</taxon>
        <taxon>Cimicomorpha</taxon>
        <taxon>Miridae</taxon>
        <taxon>Dicyphina</taxon>
        <taxon>Nesidiocoris</taxon>
    </lineage>
</organism>
<keyword evidence="7" id="KW-0378">Hydrolase</keyword>
<feature type="domain" description="Integrase catalytic" evidence="12">
    <location>
        <begin position="796"/>
        <end position="973"/>
    </location>
</feature>
<evidence type="ECO:0000256" key="5">
    <source>
        <dbReference type="ARBA" id="ARBA00022722"/>
    </source>
</evidence>
<keyword evidence="9" id="KW-0511">Multifunctional enzyme</keyword>
<dbReference type="Gene3D" id="3.10.10.10">
    <property type="entry name" value="HIV Type 1 Reverse Transcriptase, subunit A, domain 1"/>
    <property type="match status" value="1"/>
</dbReference>
<dbReference type="PANTHER" id="PTHR37984:SF5">
    <property type="entry name" value="PROTEIN NYNRIN-LIKE"/>
    <property type="match status" value="1"/>
</dbReference>
<dbReference type="Gene3D" id="3.30.70.270">
    <property type="match status" value="2"/>
</dbReference>
<keyword evidence="8" id="KW-0695">RNA-directed DNA polymerase</keyword>
<dbReference type="Gene3D" id="1.10.340.70">
    <property type="match status" value="1"/>
</dbReference>
<dbReference type="Pfam" id="PF23055">
    <property type="entry name" value="DUF7041"/>
    <property type="match status" value="1"/>
</dbReference>
<evidence type="ECO:0000256" key="8">
    <source>
        <dbReference type="ARBA" id="ARBA00022918"/>
    </source>
</evidence>
<dbReference type="InterPro" id="IPR041588">
    <property type="entry name" value="Integrase_H2C2"/>
</dbReference>
<accession>A0A6H5HKM1</accession>
<proteinExistence type="predicted"/>
<evidence type="ECO:0000313" key="13">
    <source>
        <dbReference type="EMBL" id="CAB0017324.1"/>
    </source>
</evidence>
<dbReference type="GO" id="GO:0004519">
    <property type="term" value="F:endonuclease activity"/>
    <property type="evidence" value="ECO:0007669"/>
    <property type="project" value="UniProtKB-KW"/>
</dbReference>
<evidence type="ECO:0000256" key="3">
    <source>
        <dbReference type="ARBA" id="ARBA00022679"/>
    </source>
</evidence>
<dbReference type="SUPFAM" id="SSF53098">
    <property type="entry name" value="Ribonuclease H-like"/>
    <property type="match status" value="1"/>
</dbReference>
<dbReference type="OrthoDB" id="6628266at2759"/>
<dbReference type="AlphaFoldDB" id="A0A6H5HKM1"/>
<dbReference type="GO" id="GO:0003964">
    <property type="term" value="F:RNA-directed DNA polymerase activity"/>
    <property type="evidence" value="ECO:0007669"/>
    <property type="project" value="UniProtKB-KW"/>
</dbReference>
<dbReference type="PROSITE" id="PS50878">
    <property type="entry name" value="RT_POL"/>
    <property type="match status" value="1"/>
</dbReference>
<feature type="non-terminal residue" evidence="13">
    <location>
        <position position="1080"/>
    </location>
</feature>
<evidence type="ECO:0000313" key="14">
    <source>
        <dbReference type="Proteomes" id="UP000479000"/>
    </source>
</evidence>
<keyword evidence="14" id="KW-1185">Reference proteome</keyword>
<keyword evidence="5" id="KW-0540">Nuclease</keyword>
<dbReference type="InterPro" id="IPR036397">
    <property type="entry name" value="RNaseH_sf"/>
</dbReference>
<evidence type="ECO:0000256" key="10">
    <source>
        <dbReference type="SAM" id="Coils"/>
    </source>
</evidence>
<evidence type="ECO:0000259" key="12">
    <source>
        <dbReference type="PROSITE" id="PS50994"/>
    </source>
</evidence>
<evidence type="ECO:0000259" key="11">
    <source>
        <dbReference type="PROSITE" id="PS50878"/>
    </source>
</evidence>
<dbReference type="Proteomes" id="UP000479000">
    <property type="component" value="Unassembled WGS sequence"/>
</dbReference>
<dbReference type="CDD" id="cd01647">
    <property type="entry name" value="RT_LTR"/>
    <property type="match status" value="1"/>
</dbReference>
<dbReference type="GO" id="GO:0003676">
    <property type="term" value="F:nucleic acid binding"/>
    <property type="evidence" value="ECO:0007669"/>
    <property type="project" value="InterPro"/>
</dbReference>
<dbReference type="GO" id="GO:0008233">
    <property type="term" value="F:peptidase activity"/>
    <property type="evidence" value="ECO:0007669"/>
    <property type="project" value="UniProtKB-KW"/>
</dbReference>
<dbReference type="GO" id="GO:0006508">
    <property type="term" value="P:proteolysis"/>
    <property type="evidence" value="ECO:0007669"/>
    <property type="project" value="UniProtKB-KW"/>
</dbReference>
<dbReference type="Pfam" id="PF00665">
    <property type="entry name" value="rve"/>
    <property type="match status" value="1"/>
</dbReference>
<evidence type="ECO:0000256" key="7">
    <source>
        <dbReference type="ARBA" id="ARBA00022801"/>
    </source>
</evidence>
<keyword evidence="10" id="KW-0175">Coiled coil</keyword>
<dbReference type="InterPro" id="IPR000477">
    <property type="entry name" value="RT_dom"/>
</dbReference>
<dbReference type="PANTHER" id="PTHR37984">
    <property type="entry name" value="PROTEIN CBG26694"/>
    <property type="match status" value="1"/>
</dbReference>
<dbReference type="InterPro" id="IPR012337">
    <property type="entry name" value="RNaseH-like_sf"/>
</dbReference>
<dbReference type="InterPro" id="IPR041577">
    <property type="entry name" value="RT_RNaseH_2"/>
</dbReference>
<reference evidence="13 14" key="1">
    <citation type="submission" date="2020-02" db="EMBL/GenBank/DDBJ databases">
        <authorList>
            <person name="Ferguson B K."/>
        </authorList>
    </citation>
    <scope>NUCLEOTIDE SEQUENCE [LARGE SCALE GENOMIC DNA]</scope>
</reference>
<dbReference type="GO" id="GO:0015074">
    <property type="term" value="P:DNA integration"/>
    <property type="evidence" value="ECO:0007669"/>
    <property type="project" value="InterPro"/>
</dbReference>
<evidence type="ECO:0000256" key="4">
    <source>
        <dbReference type="ARBA" id="ARBA00022695"/>
    </source>
</evidence>
<feature type="domain" description="Reverse transcriptase" evidence="11">
    <location>
        <begin position="284"/>
        <end position="461"/>
    </location>
</feature>
<evidence type="ECO:0000256" key="6">
    <source>
        <dbReference type="ARBA" id="ARBA00022759"/>
    </source>
</evidence>
<dbReference type="InterPro" id="IPR043502">
    <property type="entry name" value="DNA/RNA_pol_sf"/>
</dbReference>
<evidence type="ECO:0000256" key="1">
    <source>
        <dbReference type="ARBA" id="ARBA00012493"/>
    </source>
</evidence>
<keyword evidence="2" id="KW-0645">Protease</keyword>
<dbReference type="InterPro" id="IPR055469">
    <property type="entry name" value="DUF7041"/>
</dbReference>
<dbReference type="InterPro" id="IPR043128">
    <property type="entry name" value="Rev_trsase/Diguanyl_cyclase"/>
</dbReference>
<feature type="coiled-coil region" evidence="10">
    <location>
        <begin position="188"/>
        <end position="215"/>
    </location>
</feature>
<dbReference type="FunFam" id="3.10.10.10:FF:000007">
    <property type="entry name" value="Retrovirus-related Pol polyprotein from transposon 17.6-like Protein"/>
    <property type="match status" value="1"/>
</dbReference>
<evidence type="ECO:0000256" key="2">
    <source>
        <dbReference type="ARBA" id="ARBA00022670"/>
    </source>
</evidence>
<dbReference type="FunFam" id="3.30.70.270:FF:000020">
    <property type="entry name" value="Transposon Tf2-6 polyprotein-like Protein"/>
    <property type="match status" value="1"/>
</dbReference>
<gene>
    <name evidence="13" type="ORF">NTEN_LOCUS21347</name>
</gene>